<keyword evidence="1" id="KW-0732">Signal</keyword>
<dbReference type="Gene3D" id="3.20.20.140">
    <property type="entry name" value="Metal-dependent hydrolases"/>
    <property type="match status" value="1"/>
</dbReference>
<proteinExistence type="predicted"/>
<dbReference type="InterPro" id="IPR051781">
    <property type="entry name" value="Metallo-dep_Hydrolase"/>
</dbReference>
<comment type="caution">
    <text evidence="3">The sequence shown here is derived from an EMBL/GenBank/DDBJ whole genome shotgun (WGS) entry which is preliminary data.</text>
</comment>
<dbReference type="Pfam" id="PF01979">
    <property type="entry name" value="Amidohydro_1"/>
    <property type="match status" value="1"/>
</dbReference>
<keyword evidence="4" id="KW-1185">Reference proteome</keyword>
<dbReference type="Proteomes" id="UP000737113">
    <property type="component" value="Unassembled WGS sequence"/>
</dbReference>
<dbReference type="GO" id="GO:0016810">
    <property type="term" value="F:hydrolase activity, acting on carbon-nitrogen (but not peptide) bonds"/>
    <property type="evidence" value="ECO:0007669"/>
    <property type="project" value="InterPro"/>
</dbReference>
<protein>
    <submittedName>
        <fullName evidence="3">Amidohydrolase family protein</fullName>
    </submittedName>
</protein>
<dbReference type="AlphaFoldDB" id="A0A972G1B0"/>
<accession>A0A972G1B0</accession>
<dbReference type="InterPro" id="IPR011059">
    <property type="entry name" value="Metal-dep_hydrolase_composite"/>
</dbReference>
<dbReference type="Gene3D" id="2.30.40.10">
    <property type="entry name" value="Urease, subunit C, domain 1"/>
    <property type="match status" value="1"/>
</dbReference>
<dbReference type="PANTHER" id="PTHR43135:SF3">
    <property type="entry name" value="ALPHA-D-RIBOSE 1-METHYLPHOSPHONATE 5-TRIPHOSPHATE DIPHOSPHATASE"/>
    <property type="match status" value="1"/>
</dbReference>
<feature type="domain" description="Amidohydrolase-related" evidence="2">
    <location>
        <begin position="83"/>
        <end position="457"/>
    </location>
</feature>
<dbReference type="RefSeq" id="WP_169564060.1">
    <property type="nucleotide sequence ID" value="NZ_JAAXYH010000005.1"/>
</dbReference>
<reference evidence="3" key="1">
    <citation type="submission" date="2020-04" db="EMBL/GenBank/DDBJ databases">
        <title>Description of Shewanella salipaludis sp. nov., isolated from a salt marsh.</title>
        <authorList>
            <person name="Park S."/>
            <person name="Yoon J.-H."/>
        </authorList>
    </citation>
    <scope>NUCLEOTIDE SEQUENCE</scope>
    <source>
        <strain evidence="3">SHSM-M6</strain>
    </source>
</reference>
<dbReference type="PANTHER" id="PTHR43135">
    <property type="entry name" value="ALPHA-D-RIBOSE 1-METHYLPHOSPHONATE 5-TRIPHOSPHATE DIPHOSPHATASE"/>
    <property type="match status" value="1"/>
</dbReference>
<gene>
    <name evidence="3" type="ORF">HC757_09240</name>
</gene>
<dbReference type="SUPFAM" id="SSF51556">
    <property type="entry name" value="Metallo-dependent hydrolases"/>
    <property type="match status" value="1"/>
</dbReference>
<feature type="chain" id="PRO_5037330616" evidence="1">
    <location>
        <begin position="26"/>
        <end position="483"/>
    </location>
</feature>
<evidence type="ECO:0000313" key="3">
    <source>
        <dbReference type="EMBL" id="NMH65354.1"/>
    </source>
</evidence>
<organism evidence="3 4">
    <name type="scientific">Shewanella salipaludis</name>
    <dbReference type="NCBI Taxonomy" id="2723052"/>
    <lineage>
        <taxon>Bacteria</taxon>
        <taxon>Pseudomonadati</taxon>
        <taxon>Pseudomonadota</taxon>
        <taxon>Gammaproteobacteria</taxon>
        <taxon>Alteromonadales</taxon>
        <taxon>Shewanellaceae</taxon>
        <taxon>Shewanella</taxon>
    </lineage>
</organism>
<feature type="signal peptide" evidence="1">
    <location>
        <begin position="1"/>
        <end position="25"/>
    </location>
</feature>
<evidence type="ECO:0000259" key="2">
    <source>
        <dbReference type="Pfam" id="PF01979"/>
    </source>
</evidence>
<dbReference type="EMBL" id="JAAXYH010000005">
    <property type="protein sequence ID" value="NMH65354.1"/>
    <property type="molecule type" value="Genomic_DNA"/>
</dbReference>
<dbReference type="InterPro" id="IPR006680">
    <property type="entry name" value="Amidohydro-rel"/>
</dbReference>
<evidence type="ECO:0000313" key="4">
    <source>
        <dbReference type="Proteomes" id="UP000737113"/>
    </source>
</evidence>
<sequence length="483" mass="52594">MNNPFSNLRPLLLGAAVGLSLPVAAEVQHDLLLKNVSLVDVESGEIRQDKSVLIDKNRIVAILAQDKAASLQAARIEDLHGKFIIPALWDMHVHFEGRELIPDNALLLPLYLAYGITGVREAASDLAPEVLQWRAEIAAGQRLGPKIFTAGQKFEGLESIWSGDLEVGDRQAMLAGMDRLDAMKVDFIKITENTMDADLFLDTIKEAKRRGYLVSTHVPYGLSIEAMADAGLSSIEHASYVLRLGNKDEAKIAGAVRAGSLSTKAAAEQYAQGFDQLQAERGYRMLAAKGVAVTPTLIGGRQLAYLAETDHSQDDFLAYLTRGFVSKYQWRVDRMAGESEADKAKRKSQYRLLASQLPKLKAAGVTLLAGSDSAALNTYVYPAQALHQELVLFQQAGLSPLEALQAATVNGAKFMGQWQDYGSLAEGKMADILILNSNPLIDIHATQDIDSLIYQGRVLDRARLDALLASAAETRRQLDAAAR</sequence>
<evidence type="ECO:0000256" key="1">
    <source>
        <dbReference type="SAM" id="SignalP"/>
    </source>
</evidence>
<name>A0A972G1B0_9GAMM</name>
<dbReference type="SUPFAM" id="SSF51338">
    <property type="entry name" value="Composite domain of metallo-dependent hydrolases"/>
    <property type="match status" value="1"/>
</dbReference>
<dbReference type="InterPro" id="IPR032466">
    <property type="entry name" value="Metal_Hydrolase"/>
</dbReference>